<dbReference type="Proteomes" id="UP000887565">
    <property type="component" value="Unplaced"/>
</dbReference>
<dbReference type="AlphaFoldDB" id="A0A915I1X5"/>
<name>A0A915I1X5_ROMCU</name>
<protein>
    <submittedName>
        <fullName evidence="2">Uncharacterized protein</fullName>
    </submittedName>
</protein>
<sequence>HNTPQAACSELCTPSISKHSSEHIRRACSSSKKRLHKEACPGLLGVAPPLVNVGAGVTTLDRLNKSGRVWNPCLGRNINPTGGKQQMRAGPMRNFACSDRSVVGIYWAREYRIRSSIKTIKSGQTSQAGS</sequence>
<proteinExistence type="predicted"/>
<organism evidence="1 2">
    <name type="scientific">Romanomermis culicivorax</name>
    <name type="common">Nematode worm</name>
    <dbReference type="NCBI Taxonomy" id="13658"/>
    <lineage>
        <taxon>Eukaryota</taxon>
        <taxon>Metazoa</taxon>
        <taxon>Ecdysozoa</taxon>
        <taxon>Nematoda</taxon>
        <taxon>Enoplea</taxon>
        <taxon>Dorylaimia</taxon>
        <taxon>Mermithida</taxon>
        <taxon>Mermithoidea</taxon>
        <taxon>Mermithidae</taxon>
        <taxon>Romanomermis</taxon>
    </lineage>
</organism>
<evidence type="ECO:0000313" key="2">
    <source>
        <dbReference type="WBParaSite" id="nRc.2.0.1.t07706-RA"/>
    </source>
</evidence>
<accession>A0A915I1X5</accession>
<dbReference type="WBParaSite" id="nRc.2.0.1.t07706-RA">
    <property type="protein sequence ID" value="nRc.2.0.1.t07706-RA"/>
    <property type="gene ID" value="nRc.2.0.1.g07706"/>
</dbReference>
<keyword evidence="1" id="KW-1185">Reference proteome</keyword>
<reference evidence="2" key="1">
    <citation type="submission" date="2022-11" db="UniProtKB">
        <authorList>
            <consortium name="WormBaseParasite"/>
        </authorList>
    </citation>
    <scope>IDENTIFICATION</scope>
</reference>
<evidence type="ECO:0000313" key="1">
    <source>
        <dbReference type="Proteomes" id="UP000887565"/>
    </source>
</evidence>